<feature type="region of interest" description="Disordered" evidence="2">
    <location>
        <begin position="1"/>
        <end position="61"/>
    </location>
</feature>
<evidence type="ECO:0000256" key="1">
    <source>
        <dbReference type="PROSITE-ProRule" id="PRU00221"/>
    </source>
</evidence>
<dbReference type="Proteomes" id="UP001281761">
    <property type="component" value="Unassembled WGS sequence"/>
</dbReference>
<dbReference type="PROSITE" id="PS50082">
    <property type="entry name" value="WD_REPEATS_2"/>
    <property type="match status" value="1"/>
</dbReference>
<proteinExistence type="predicted"/>
<keyword evidence="4" id="KW-1185">Reference proteome</keyword>
<dbReference type="InterPro" id="IPR015943">
    <property type="entry name" value="WD40/YVTN_repeat-like_dom_sf"/>
</dbReference>
<feature type="repeat" description="WD" evidence="1">
    <location>
        <begin position="57"/>
        <end position="98"/>
    </location>
</feature>
<feature type="region of interest" description="Disordered" evidence="2">
    <location>
        <begin position="151"/>
        <end position="189"/>
    </location>
</feature>
<dbReference type="InterPro" id="IPR001680">
    <property type="entry name" value="WD40_rpt"/>
</dbReference>
<name>A0ABQ9YJR9_9EUKA</name>
<feature type="compositionally biased region" description="Polar residues" evidence="2">
    <location>
        <begin position="170"/>
        <end position="189"/>
    </location>
</feature>
<gene>
    <name evidence="3" type="ORF">BLNAU_968</name>
</gene>
<dbReference type="SUPFAM" id="SSF50998">
    <property type="entry name" value="Quinoprotein alcohol dehydrogenase-like"/>
    <property type="match status" value="1"/>
</dbReference>
<organism evidence="3 4">
    <name type="scientific">Blattamonas nauphoetae</name>
    <dbReference type="NCBI Taxonomy" id="2049346"/>
    <lineage>
        <taxon>Eukaryota</taxon>
        <taxon>Metamonada</taxon>
        <taxon>Preaxostyla</taxon>
        <taxon>Oxymonadida</taxon>
        <taxon>Blattamonas</taxon>
    </lineage>
</organism>
<keyword evidence="1" id="KW-0853">WD repeat</keyword>
<dbReference type="Gene3D" id="2.130.10.10">
    <property type="entry name" value="YVTN repeat-like/Quinoprotein amine dehydrogenase"/>
    <property type="match status" value="1"/>
</dbReference>
<comment type="caution">
    <text evidence="3">The sequence shown here is derived from an EMBL/GenBank/DDBJ whole genome shotgun (WGS) entry which is preliminary data.</text>
</comment>
<evidence type="ECO:0000313" key="3">
    <source>
        <dbReference type="EMBL" id="KAK2963891.1"/>
    </source>
</evidence>
<dbReference type="InterPro" id="IPR011047">
    <property type="entry name" value="Quinoprotein_ADH-like_sf"/>
</dbReference>
<feature type="compositionally biased region" description="Pro residues" evidence="2">
    <location>
        <begin position="45"/>
        <end position="55"/>
    </location>
</feature>
<protein>
    <submittedName>
        <fullName evidence="3">Uncharacterized protein</fullName>
    </submittedName>
</protein>
<reference evidence="3 4" key="1">
    <citation type="journal article" date="2022" name="bioRxiv">
        <title>Genomics of Preaxostyla Flagellates Illuminates Evolutionary Transitions and the Path Towards Mitochondrial Loss.</title>
        <authorList>
            <person name="Novak L.V.F."/>
            <person name="Treitli S.C."/>
            <person name="Pyrih J."/>
            <person name="Halakuc P."/>
            <person name="Pipaliya S.V."/>
            <person name="Vacek V."/>
            <person name="Brzon O."/>
            <person name="Soukal P."/>
            <person name="Eme L."/>
            <person name="Dacks J.B."/>
            <person name="Karnkowska A."/>
            <person name="Elias M."/>
            <person name="Hampl V."/>
        </authorList>
    </citation>
    <scope>NUCLEOTIDE SEQUENCE [LARGE SCALE GENOMIC DNA]</scope>
    <source>
        <strain evidence="3">NAU3</strain>
        <tissue evidence="3">Gut</tissue>
    </source>
</reference>
<evidence type="ECO:0000256" key="2">
    <source>
        <dbReference type="SAM" id="MobiDB-lite"/>
    </source>
</evidence>
<evidence type="ECO:0000313" key="4">
    <source>
        <dbReference type="Proteomes" id="UP001281761"/>
    </source>
</evidence>
<accession>A0ABQ9YJR9</accession>
<feature type="compositionally biased region" description="Low complexity" evidence="2">
    <location>
        <begin position="154"/>
        <end position="169"/>
    </location>
</feature>
<dbReference type="EMBL" id="JARBJD010000004">
    <property type="protein sequence ID" value="KAK2963891.1"/>
    <property type="molecule type" value="Genomic_DNA"/>
</dbReference>
<sequence>MTSVDTPRNRNKLRFSSSGTIRREDPDNITPSLRHINLQTLNPCSDPPPPEPTPPLMNNHSQGVSTLAFSAVKRLFHTGSEDKTVCVVDSATMELVERPKGHKPILESVAIDESQLGMIDHLTKTPFTSFNWGHYNHHSTPFSIPLDSSHAHLHSISSSPSTLTQSAPSGSLTHESGTPPSSASTTRET</sequence>